<dbReference type="InterPro" id="IPR048497">
    <property type="entry name" value="LIF-R-like_Ig-like"/>
</dbReference>
<comment type="caution">
    <text evidence="11">The sequence shown here is derived from an EMBL/GenBank/DDBJ whole genome shotgun (WGS) entry which is preliminary data.</text>
</comment>
<dbReference type="InterPro" id="IPR036116">
    <property type="entry name" value="FN3_sf"/>
</dbReference>
<keyword evidence="7" id="KW-0675">Receptor</keyword>
<name>A0A7K9TGG2_9PICI</name>
<dbReference type="FunFam" id="2.60.40.10:FF:001011">
    <property type="entry name" value="leukemia inhibitory factor receptor"/>
    <property type="match status" value="1"/>
</dbReference>
<keyword evidence="5" id="KW-0472">Membrane</keyword>
<dbReference type="Pfam" id="PF17971">
    <property type="entry name" value="LIFR_D2"/>
    <property type="match status" value="1"/>
</dbReference>
<keyword evidence="4" id="KW-1133">Transmembrane helix</keyword>
<organism evidence="11 12">
    <name type="scientific">Galbula dea</name>
    <dbReference type="NCBI Taxonomy" id="1109041"/>
    <lineage>
        <taxon>Eukaryota</taxon>
        <taxon>Metazoa</taxon>
        <taxon>Chordata</taxon>
        <taxon>Craniata</taxon>
        <taxon>Vertebrata</taxon>
        <taxon>Euteleostomi</taxon>
        <taxon>Archelosauria</taxon>
        <taxon>Archosauria</taxon>
        <taxon>Dinosauria</taxon>
        <taxon>Saurischia</taxon>
        <taxon>Theropoda</taxon>
        <taxon>Coelurosauria</taxon>
        <taxon>Aves</taxon>
        <taxon>Neognathae</taxon>
        <taxon>Neoaves</taxon>
        <taxon>Telluraves</taxon>
        <taxon>Coraciimorphae</taxon>
        <taxon>Piciformes</taxon>
        <taxon>Galbulidae</taxon>
        <taxon>Galbula</taxon>
    </lineage>
</organism>
<sequence>SLCCLLALAVLCLRSLIYSQEIGSQGHPQNLKCVTHDLDKMICTWDFSNKGRHGQNDVCYTTNDLPPPVCFKTKEKWVEIPVPEGSSTVTITTNSISGTPFATKGFEIHKTDISFVPLTPRILSLTPDFSTSTLILKWSDNGSVFPYGLDAFWQIQILRKEAMEKVTQVTYYSKLTHEDNILSWNWTSDMPLECTSHYVKIRCYVNVTQFVGPKDWSDWSPVEEVPGKDTEPNESGVFPQDTVVAVGSNVTICCVHKEGQQIQRMTYGPEIYPMIRLSSRSSAIRVLNASASDASGTNAVCRLSEDEMDGTVLFVGYAPDIPQNLSCETSNFLLIKCTWKPGRLSGLYGKRGTKYSLFERISGKNVSCEVSEINREHVCGFPVLADQKTYDFILSVSNPIGQTESSLLLDLTQRVHPKAPEKLTVSENSSTSIWLRWFVNGSFAEIRLLCQIEIRSGLSELKMHNVSMPGGRFSTYTAQLNNLHPYTKYQFRVRCSAADHFWRWSNWSRIEEHTTLEAPPSRGPDIWRERSPSGKSLKIFWKPLSLSEANGKIVSHEVSCYLRETPLEYKEVTEPSNSTEIRLGKNDCVITVVAKNHAGLSPPSRITSVELPS</sequence>
<dbReference type="InterPro" id="IPR040901">
    <property type="entry name" value="LIFR_N"/>
</dbReference>
<dbReference type="FunFam" id="2.60.40.10:FF:000607">
    <property type="entry name" value="Leukemia inhibitory factor receptor"/>
    <property type="match status" value="1"/>
</dbReference>
<evidence type="ECO:0000313" key="12">
    <source>
        <dbReference type="Proteomes" id="UP000566440"/>
    </source>
</evidence>
<dbReference type="Pfam" id="PF00041">
    <property type="entry name" value="fn3"/>
    <property type="match status" value="1"/>
</dbReference>
<dbReference type="GO" id="GO:0009897">
    <property type="term" value="C:external side of plasma membrane"/>
    <property type="evidence" value="ECO:0007669"/>
    <property type="project" value="TreeGrafter"/>
</dbReference>
<dbReference type="OrthoDB" id="6382334at2759"/>
<dbReference type="InterPro" id="IPR040817">
    <property type="entry name" value="LIFR_D2"/>
</dbReference>
<evidence type="ECO:0000256" key="2">
    <source>
        <dbReference type="ARBA" id="ARBA00022692"/>
    </source>
</evidence>
<dbReference type="PROSITE" id="PS50853">
    <property type="entry name" value="FN3"/>
    <property type="match status" value="2"/>
</dbReference>
<feature type="signal peptide" evidence="9">
    <location>
        <begin position="1"/>
        <end position="19"/>
    </location>
</feature>
<dbReference type="Pfam" id="PF18207">
    <property type="entry name" value="LIFR_N"/>
    <property type="match status" value="1"/>
</dbReference>
<evidence type="ECO:0000259" key="10">
    <source>
        <dbReference type="PROSITE" id="PS50853"/>
    </source>
</evidence>
<dbReference type="GO" id="GO:0004896">
    <property type="term" value="F:cytokine receptor activity"/>
    <property type="evidence" value="ECO:0007669"/>
    <property type="project" value="TreeGrafter"/>
</dbReference>
<evidence type="ECO:0000256" key="4">
    <source>
        <dbReference type="ARBA" id="ARBA00022989"/>
    </source>
</evidence>
<reference evidence="11 12" key="1">
    <citation type="submission" date="2019-09" db="EMBL/GenBank/DDBJ databases">
        <title>Bird 10,000 Genomes (B10K) Project - Family phase.</title>
        <authorList>
            <person name="Zhang G."/>
        </authorList>
    </citation>
    <scope>NUCLEOTIDE SEQUENCE [LARGE SCALE GENOMIC DNA]</scope>
    <source>
        <strain evidence="11">B10K-DU-001-62</strain>
        <tissue evidence="11">Muscle</tissue>
    </source>
</reference>
<evidence type="ECO:0000256" key="7">
    <source>
        <dbReference type="ARBA" id="ARBA00023170"/>
    </source>
</evidence>
<protein>
    <submittedName>
        <fullName evidence="11">LIFR factor</fullName>
    </submittedName>
</protein>
<dbReference type="Pfam" id="PF25552">
    <property type="entry name" value="LIFR_D4"/>
    <property type="match status" value="1"/>
</dbReference>
<evidence type="ECO:0000256" key="3">
    <source>
        <dbReference type="ARBA" id="ARBA00022729"/>
    </source>
</evidence>
<dbReference type="CDD" id="cd00063">
    <property type="entry name" value="FN3"/>
    <property type="match status" value="1"/>
</dbReference>
<feature type="non-terminal residue" evidence="11">
    <location>
        <position position="1"/>
    </location>
</feature>
<comment type="subcellular location">
    <subcellularLocation>
        <location evidence="1">Membrane</location>
        <topology evidence="1">Single-pass type I membrane protein</topology>
    </subcellularLocation>
</comment>
<dbReference type="PANTHER" id="PTHR23037:SF35">
    <property type="entry name" value="FIBRONECTIN TYPE-III DOMAIN-CONTAINING PROTEIN"/>
    <property type="match status" value="1"/>
</dbReference>
<dbReference type="InterPro" id="IPR003961">
    <property type="entry name" value="FN3_dom"/>
</dbReference>
<feature type="chain" id="PRO_5029885075" evidence="9">
    <location>
        <begin position="20"/>
        <end position="613"/>
    </location>
</feature>
<dbReference type="AlphaFoldDB" id="A0A7K9TGG2"/>
<evidence type="ECO:0000256" key="8">
    <source>
        <dbReference type="ARBA" id="ARBA00023180"/>
    </source>
</evidence>
<keyword evidence="3 9" id="KW-0732">Signal</keyword>
<feature type="domain" description="Fibronectin type-III" evidence="10">
    <location>
        <begin position="520"/>
        <end position="613"/>
    </location>
</feature>
<evidence type="ECO:0000313" key="11">
    <source>
        <dbReference type="EMBL" id="NXI47645.1"/>
    </source>
</evidence>
<dbReference type="SMART" id="SM00060">
    <property type="entry name" value="FN3"/>
    <property type="match status" value="2"/>
</dbReference>
<dbReference type="SUPFAM" id="SSF49265">
    <property type="entry name" value="Fibronectin type III"/>
    <property type="match status" value="3"/>
</dbReference>
<dbReference type="PANTHER" id="PTHR23037">
    <property type="entry name" value="CYTOKINE RECEPTOR"/>
    <property type="match status" value="1"/>
</dbReference>
<feature type="non-terminal residue" evidence="11">
    <location>
        <position position="613"/>
    </location>
</feature>
<evidence type="ECO:0000256" key="5">
    <source>
        <dbReference type="ARBA" id="ARBA00023136"/>
    </source>
</evidence>
<dbReference type="Proteomes" id="UP000566440">
    <property type="component" value="Unassembled WGS sequence"/>
</dbReference>
<feature type="domain" description="Fibronectin type-III" evidence="10">
    <location>
        <begin position="419"/>
        <end position="518"/>
    </location>
</feature>
<dbReference type="Gene3D" id="2.60.40.10">
    <property type="entry name" value="Immunoglobulins"/>
    <property type="match status" value="6"/>
</dbReference>
<dbReference type="FunFam" id="2.60.40.10:FF:000657">
    <property type="entry name" value="Leukemia inhibitory factor receptor"/>
    <property type="match status" value="1"/>
</dbReference>
<evidence type="ECO:0000256" key="6">
    <source>
        <dbReference type="ARBA" id="ARBA00023157"/>
    </source>
</evidence>
<proteinExistence type="predicted"/>
<evidence type="ECO:0000256" key="1">
    <source>
        <dbReference type="ARBA" id="ARBA00004479"/>
    </source>
</evidence>
<dbReference type="InterPro" id="IPR013783">
    <property type="entry name" value="Ig-like_fold"/>
</dbReference>
<keyword evidence="6" id="KW-1015">Disulfide bond</keyword>
<keyword evidence="12" id="KW-1185">Reference proteome</keyword>
<evidence type="ECO:0000256" key="9">
    <source>
        <dbReference type="SAM" id="SignalP"/>
    </source>
</evidence>
<dbReference type="FunFam" id="2.60.40.10:FF:000738">
    <property type="entry name" value="Leukemia inhibitory factor receptor"/>
    <property type="match status" value="1"/>
</dbReference>
<keyword evidence="2" id="KW-0812">Transmembrane</keyword>
<dbReference type="Pfam" id="PF21177">
    <property type="entry name" value="LIF-R_Ig-like"/>
    <property type="match status" value="1"/>
</dbReference>
<keyword evidence="8" id="KW-0325">Glycoprotein</keyword>
<gene>
    <name evidence="11" type="primary">Lifr</name>
    <name evidence="11" type="ORF">GALDEA_R05912</name>
</gene>
<accession>A0A7K9TGG2</accession>
<dbReference type="EMBL" id="VWZX01010847">
    <property type="protein sequence ID" value="NXI47645.1"/>
    <property type="molecule type" value="Genomic_DNA"/>
</dbReference>